<dbReference type="EnsemblPlants" id="Solyc04g014770.1.1">
    <property type="protein sequence ID" value="Solyc04g014770.1.1.1"/>
    <property type="gene ID" value="Solyc04g014770.1"/>
</dbReference>
<dbReference type="Gramene" id="Solyc04g014770.1.1">
    <property type="protein sequence ID" value="Solyc04g014770.1.1.1"/>
    <property type="gene ID" value="Solyc04g014770.1"/>
</dbReference>
<keyword evidence="1" id="KW-0812">Transmembrane</keyword>
<keyword evidence="1" id="KW-1133">Transmembrane helix</keyword>
<protein>
    <recommendedName>
        <fullName evidence="4">Transmembrane protein</fullName>
    </recommendedName>
</protein>
<keyword evidence="1" id="KW-0472">Membrane</keyword>
<feature type="transmembrane region" description="Helical" evidence="1">
    <location>
        <begin position="5"/>
        <end position="23"/>
    </location>
</feature>
<dbReference type="Proteomes" id="UP000004994">
    <property type="component" value="Chromosome 4"/>
</dbReference>
<proteinExistence type="predicted"/>
<evidence type="ECO:0000313" key="2">
    <source>
        <dbReference type="EnsemblPlants" id="Solyc04g014770.1.1.1"/>
    </source>
</evidence>
<keyword evidence="3" id="KW-1185">Reference proteome</keyword>
<dbReference type="AlphaFoldDB" id="A0A3Q7FXV0"/>
<dbReference type="InParanoid" id="A0A3Q7FXV0"/>
<accession>A0A3Q7FXV0</accession>
<reference evidence="2" key="2">
    <citation type="submission" date="2019-01" db="UniProtKB">
        <authorList>
            <consortium name="EnsemblPlants"/>
        </authorList>
    </citation>
    <scope>IDENTIFICATION</scope>
    <source>
        <strain evidence="2">cv. Heinz 1706</strain>
    </source>
</reference>
<evidence type="ECO:0000313" key="3">
    <source>
        <dbReference type="Proteomes" id="UP000004994"/>
    </source>
</evidence>
<feature type="transmembrane region" description="Helical" evidence="1">
    <location>
        <begin position="43"/>
        <end position="62"/>
    </location>
</feature>
<evidence type="ECO:0008006" key="4">
    <source>
        <dbReference type="Google" id="ProtNLM"/>
    </source>
</evidence>
<dbReference type="OMA" id="PMAAPMD"/>
<evidence type="ECO:0000256" key="1">
    <source>
        <dbReference type="SAM" id="Phobius"/>
    </source>
</evidence>
<reference evidence="2" key="1">
    <citation type="journal article" date="2012" name="Nature">
        <title>The tomato genome sequence provides insights into fleshy fruit evolution.</title>
        <authorList>
            <consortium name="Tomato Genome Consortium"/>
        </authorList>
    </citation>
    <scope>NUCLEOTIDE SEQUENCE [LARGE SCALE GENOMIC DNA]</scope>
    <source>
        <strain evidence="2">cv. Heinz 1706</strain>
    </source>
</reference>
<dbReference type="PaxDb" id="4081-Solyc04g014770.1.1"/>
<organism evidence="2">
    <name type="scientific">Solanum lycopersicum</name>
    <name type="common">Tomato</name>
    <name type="synonym">Lycopersicon esculentum</name>
    <dbReference type="NCBI Taxonomy" id="4081"/>
    <lineage>
        <taxon>Eukaryota</taxon>
        <taxon>Viridiplantae</taxon>
        <taxon>Streptophyta</taxon>
        <taxon>Embryophyta</taxon>
        <taxon>Tracheophyta</taxon>
        <taxon>Spermatophyta</taxon>
        <taxon>Magnoliopsida</taxon>
        <taxon>eudicotyledons</taxon>
        <taxon>Gunneridae</taxon>
        <taxon>Pentapetalae</taxon>
        <taxon>asterids</taxon>
        <taxon>lamiids</taxon>
        <taxon>Solanales</taxon>
        <taxon>Solanaceae</taxon>
        <taxon>Solanoideae</taxon>
        <taxon>Solaneae</taxon>
        <taxon>Solanum</taxon>
        <taxon>Solanum subgen. Lycopersicon</taxon>
    </lineage>
</organism>
<sequence length="66" mass="7088">MTFRVFNFIIVIVVIMVVSVAAHEGHNHGPMAAPMDPGSAITSAFPSAMAGLVALIFSFMVIRERI</sequence>
<name>A0A3Q7FXV0_SOLLC</name>